<evidence type="ECO:0000313" key="4">
    <source>
        <dbReference type="Proteomes" id="UP000193411"/>
    </source>
</evidence>
<accession>A0A1Y2I4V5</accession>
<proteinExistence type="predicted"/>
<organism evidence="3 4">
    <name type="scientific">Catenaria anguillulae PL171</name>
    <dbReference type="NCBI Taxonomy" id="765915"/>
    <lineage>
        <taxon>Eukaryota</taxon>
        <taxon>Fungi</taxon>
        <taxon>Fungi incertae sedis</taxon>
        <taxon>Blastocladiomycota</taxon>
        <taxon>Blastocladiomycetes</taxon>
        <taxon>Blastocladiales</taxon>
        <taxon>Catenariaceae</taxon>
        <taxon>Catenaria</taxon>
    </lineage>
</organism>
<feature type="signal peptide" evidence="2">
    <location>
        <begin position="1"/>
        <end position="28"/>
    </location>
</feature>
<feature type="chain" id="PRO_5012508451" evidence="2">
    <location>
        <begin position="29"/>
        <end position="70"/>
    </location>
</feature>
<keyword evidence="4" id="KW-1185">Reference proteome</keyword>
<evidence type="ECO:0000313" key="3">
    <source>
        <dbReference type="EMBL" id="ORZ40552.1"/>
    </source>
</evidence>
<keyword evidence="2" id="KW-0732">Signal</keyword>
<dbReference type="EMBL" id="MCFL01000003">
    <property type="protein sequence ID" value="ORZ40552.1"/>
    <property type="molecule type" value="Genomic_DNA"/>
</dbReference>
<comment type="caution">
    <text evidence="3">The sequence shown here is derived from an EMBL/GenBank/DDBJ whole genome shotgun (WGS) entry which is preliminary data.</text>
</comment>
<sequence>MSKVVGCWLRNWLSLVLFLSCSTFVARATDQSLIRPTRKHSLQGASGTGHSDISSLSVSPSVNPSRYNDG</sequence>
<protein>
    <submittedName>
        <fullName evidence="3">Uncharacterized protein</fullName>
    </submittedName>
</protein>
<feature type="compositionally biased region" description="Low complexity" evidence="1">
    <location>
        <begin position="51"/>
        <end position="70"/>
    </location>
</feature>
<evidence type="ECO:0000256" key="2">
    <source>
        <dbReference type="SAM" id="SignalP"/>
    </source>
</evidence>
<dbReference type="PROSITE" id="PS51257">
    <property type="entry name" value="PROKAR_LIPOPROTEIN"/>
    <property type="match status" value="1"/>
</dbReference>
<dbReference type="Proteomes" id="UP000193411">
    <property type="component" value="Unassembled WGS sequence"/>
</dbReference>
<feature type="region of interest" description="Disordered" evidence="1">
    <location>
        <begin position="37"/>
        <end position="70"/>
    </location>
</feature>
<evidence type="ECO:0000256" key="1">
    <source>
        <dbReference type="SAM" id="MobiDB-lite"/>
    </source>
</evidence>
<dbReference type="AlphaFoldDB" id="A0A1Y2I4V5"/>
<gene>
    <name evidence="3" type="ORF">BCR44DRAFT_1176252</name>
</gene>
<reference evidence="3 4" key="1">
    <citation type="submission" date="2016-07" db="EMBL/GenBank/DDBJ databases">
        <title>Pervasive Adenine N6-methylation of Active Genes in Fungi.</title>
        <authorList>
            <consortium name="DOE Joint Genome Institute"/>
            <person name="Mondo S.J."/>
            <person name="Dannebaum R.O."/>
            <person name="Kuo R.C."/>
            <person name="Labutti K."/>
            <person name="Haridas S."/>
            <person name="Kuo A."/>
            <person name="Salamov A."/>
            <person name="Ahrendt S.R."/>
            <person name="Lipzen A."/>
            <person name="Sullivan W."/>
            <person name="Andreopoulos W.B."/>
            <person name="Clum A."/>
            <person name="Lindquist E."/>
            <person name="Daum C."/>
            <person name="Ramamoorthy G.K."/>
            <person name="Gryganskyi A."/>
            <person name="Culley D."/>
            <person name="Magnuson J.K."/>
            <person name="James T.Y."/>
            <person name="O'Malley M.A."/>
            <person name="Stajich J.E."/>
            <person name="Spatafora J.W."/>
            <person name="Visel A."/>
            <person name="Grigoriev I.V."/>
        </authorList>
    </citation>
    <scope>NUCLEOTIDE SEQUENCE [LARGE SCALE GENOMIC DNA]</scope>
    <source>
        <strain evidence="3 4">PL171</strain>
    </source>
</reference>
<name>A0A1Y2I4V5_9FUNG</name>